<evidence type="ECO:0000313" key="1">
    <source>
        <dbReference type="EMBL" id="WLJ25793.1"/>
    </source>
</evidence>
<protein>
    <submittedName>
        <fullName evidence="1">Uncharacterized protein</fullName>
    </submittedName>
</protein>
<name>A0AA50AFF2_9VIRU</name>
<accession>A0AA50AFF2</accession>
<reference evidence="1" key="1">
    <citation type="submission" date="2023-04" db="EMBL/GenBank/DDBJ databases">
        <title>The human skin virome in hidradenitis suppurativa patients.</title>
        <authorList>
            <person name="Jansen D."/>
        </authorList>
    </citation>
    <scope>NUCLEOTIDE SEQUENCE</scope>
    <source>
        <strain evidence="1">VC3_JansenPhageF</strain>
    </source>
</reference>
<proteinExistence type="predicted"/>
<organism evidence="1">
    <name type="scientific">Staphylococcus phage HS09</name>
    <dbReference type="NCBI Taxonomy" id="3056401"/>
    <lineage>
        <taxon>Viruses</taxon>
    </lineage>
</organism>
<dbReference type="EMBL" id="OQ890316">
    <property type="protein sequence ID" value="WLJ25793.1"/>
    <property type="molecule type" value="Genomic_DNA"/>
</dbReference>
<sequence>MKAIQIFNKYNGQPKLLEYNEDEGYRYDDRYYTHIAPPDGIYTPCEFVDGKWQSLSDEPEKVPNEEVVEEVPKKEDDVMASLLIQQVENEQKIKEIEEMNSLLMLKLAGGNPDVL</sequence>